<comment type="caution">
    <text evidence="1">The sequence shown here is derived from an EMBL/GenBank/DDBJ whole genome shotgun (WGS) entry which is preliminary data.</text>
</comment>
<dbReference type="AlphaFoldDB" id="A0AAE3XL23"/>
<accession>A0AAE3XL23</accession>
<dbReference type="EMBL" id="JAVDQD010000001">
    <property type="protein sequence ID" value="MDR6237721.1"/>
    <property type="molecule type" value="Genomic_DNA"/>
</dbReference>
<name>A0AAE3XL23_9BACT</name>
<dbReference type="Proteomes" id="UP001185092">
    <property type="component" value="Unassembled WGS sequence"/>
</dbReference>
<proteinExistence type="predicted"/>
<keyword evidence="2" id="KW-1185">Reference proteome</keyword>
<gene>
    <name evidence="1" type="ORF">HNQ88_000697</name>
</gene>
<evidence type="ECO:0000313" key="2">
    <source>
        <dbReference type="Proteomes" id="UP001185092"/>
    </source>
</evidence>
<organism evidence="1 2">
    <name type="scientific">Aureibacter tunicatorum</name>
    <dbReference type="NCBI Taxonomy" id="866807"/>
    <lineage>
        <taxon>Bacteria</taxon>
        <taxon>Pseudomonadati</taxon>
        <taxon>Bacteroidota</taxon>
        <taxon>Cytophagia</taxon>
        <taxon>Cytophagales</taxon>
        <taxon>Persicobacteraceae</taxon>
        <taxon>Aureibacter</taxon>
    </lineage>
</organism>
<evidence type="ECO:0000313" key="1">
    <source>
        <dbReference type="EMBL" id="MDR6237721.1"/>
    </source>
</evidence>
<sequence length="43" mass="4863">MKSFISALKFFSDSILTANELQCYGRNKISINPAKDIEINKRG</sequence>
<reference evidence="1" key="1">
    <citation type="submission" date="2023-07" db="EMBL/GenBank/DDBJ databases">
        <title>Genomic Encyclopedia of Type Strains, Phase IV (KMG-IV): sequencing the most valuable type-strain genomes for metagenomic binning, comparative biology and taxonomic classification.</title>
        <authorList>
            <person name="Goeker M."/>
        </authorList>
    </citation>
    <scope>NUCLEOTIDE SEQUENCE</scope>
    <source>
        <strain evidence="1">DSM 26174</strain>
    </source>
</reference>
<protein>
    <submittedName>
        <fullName evidence="1">Uncharacterized protein</fullName>
    </submittedName>
</protein>